<dbReference type="SMART" id="SM00969">
    <property type="entry name" value="SOCS_box"/>
    <property type="match status" value="1"/>
</dbReference>
<evidence type="ECO:0000256" key="3">
    <source>
        <dbReference type="ARBA" id="ARBA00023043"/>
    </source>
</evidence>
<comment type="pathway">
    <text evidence="1">Protein modification; protein ubiquitination.</text>
</comment>
<gene>
    <name evidence="7 8 9" type="primary">ASB14</name>
</gene>
<dbReference type="Gene3D" id="1.25.40.20">
    <property type="entry name" value="Ankyrin repeat-containing domain"/>
    <property type="match status" value="4"/>
</dbReference>
<evidence type="ECO:0000313" key="9">
    <source>
        <dbReference type="RefSeq" id="XP_070430977.1"/>
    </source>
</evidence>
<dbReference type="SMART" id="SM00253">
    <property type="entry name" value="SOCS"/>
    <property type="match status" value="1"/>
</dbReference>
<dbReference type="PROSITE" id="PS50088">
    <property type="entry name" value="ANK_REPEAT"/>
    <property type="match status" value="8"/>
</dbReference>
<evidence type="ECO:0000256" key="4">
    <source>
        <dbReference type="PROSITE-ProRule" id="PRU00023"/>
    </source>
</evidence>
<keyword evidence="6" id="KW-1185">Reference proteome</keyword>
<keyword evidence="2" id="KW-0677">Repeat</keyword>
<dbReference type="PANTHER" id="PTHR24198">
    <property type="entry name" value="ANKYRIN REPEAT AND PROTEIN KINASE DOMAIN-CONTAINING PROTEIN"/>
    <property type="match status" value="1"/>
</dbReference>
<evidence type="ECO:0000313" key="7">
    <source>
        <dbReference type="RefSeq" id="XP_070430975.1"/>
    </source>
</evidence>
<reference evidence="7 8" key="1">
    <citation type="submission" date="2025-05" db="UniProtKB">
        <authorList>
            <consortium name="RefSeq"/>
        </authorList>
    </citation>
    <scope>IDENTIFICATION</scope>
    <source>
        <tissue evidence="7 8">Blood</tissue>
    </source>
</reference>
<dbReference type="CDD" id="cd03730">
    <property type="entry name" value="SOCS_ASB14"/>
    <property type="match status" value="1"/>
</dbReference>
<dbReference type="RefSeq" id="XP_070430977.1">
    <property type="nucleotide sequence ID" value="XM_070574876.1"/>
</dbReference>
<proteinExistence type="predicted"/>
<dbReference type="RefSeq" id="XP_070430976.1">
    <property type="nucleotide sequence ID" value="XM_070574875.1"/>
</dbReference>
<evidence type="ECO:0000313" key="8">
    <source>
        <dbReference type="RefSeq" id="XP_070430976.1"/>
    </source>
</evidence>
<organism evidence="6 9">
    <name type="scientific">Equus przewalskii</name>
    <name type="common">Przewalski's horse</name>
    <name type="synonym">Equus caballus przewalskii</name>
    <dbReference type="NCBI Taxonomy" id="9798"/>
    <lineage>
        <taxon>Eukaryota</taxon>
        <taxon>Metazoa</taxon>
        <taxon>Chordata</taxon>
        <taxon>Craniata</taxon>
        <taxon>Vertebrata</taxon>
        <taxon>Euteleostomi</taxon>
        <taxon>Mammalia</taxon>
        <taxon>Eutheria</taxon>
        <taxon>Laurasiatheria</taxon>
        <taxon>Perissodactyla</taxon>
        <taxon>Equidae</taxon>
        <taxon>Equus</taxon>
    </lineage>
</organism>
<evidence type="ECO:0000313" key="6">
    <source>
        <dbReference type="Proteomes" id="UP001652662"/>
    </source>
</evidence>
<dbReference type="SUPFAM" id="SSF158235">
    <property type="entry name" value="SOCS box-like"/>
    <property type="match status" value="1"/>
</dbReference>
<feature type="repeat" description="ANK" evidence="4">
    <location>
        <begin position="385"/>
        <end position="417"/>
    </location>
</feature>
<feature type="repeat" description="ANK" evidence="4">
    <location>
        <begin position="182"/>
        <end position="214"/>
    </location>
</feature>
<dbReference type="Pfam" id="PF12796">
    <property type="entry name" value="Ank_2"/>
    <property type="match status" value="4"/>
</dbReference>
<name>A0ABM4KS08_EQUPR</name>
<feature type="domain" description="SOCS box" evidence="5">
    <location>
        <begin position="529"/>
        <end position="576"/>
    </location>
</feature>
<dbReference type="SUPFAM" id="SSF48403">
    <property type="entry name" value="Ankyrin repeat"/>
    <property type="match status" value="2"/>
</dbReference>
<dbReference type="GeneID" id="103547869"/>
<dbReference type="PRINTS" id="PR01415">
    <property type="entry name" value="ANKYRIN"/>
</dbReference>
<feature type="repeat" description="ANK" evidence="4">
    <location>
        <begin position="116"/>
        <end position="148"/>
    </location>
</feature>
<feature type="repeat" description="ANK" evidence="4">
    <location>
        <begin position="149"/>
        <end position="181"/>
    </location>
</feature>
<dbReference type="PROSITE" id="PS50225">
    <property type="entry name" value="SOCS"/>
    <property type="match status" value="1"/>
</dbReference>
<dbReference type="PROSITE" id="PS50297">
    <property type="entry name" value="ANK_REP_REGION"/>
    <property type="match status" value="7"/>
</dbReference>
<protein>
    <submittedName>
        <fullName evidence="7 8">Ankyrin repeat and SOCS box protein 14</fullName>
    </submittedName>
</protein>
<dbReference type="InterPro" id="IPR036770">
    <property type="entry name" value="Ankyrin_rpt-contain_sf"/>
</dbReference>
<evidence type="ECO:0000256" key="2">
    <source>
        <dbReference type="ARBA" id="ARBA00022737"/>
    </source>
</evidence>
<evidence type="ECO:0000256" key="1">
    <source>
        <dbReference type="ARBA" id="ARBA00004906"/>
    </source>
</evidence>
<dbReference type="RefSeq" id="XP_070430975.1">
    <property type="nucleotide sequence ID" value="XM_070574874.1"/>
</dbReference>
<dbReference type="Gene3D" id="1.10.750.20">
    <property type="entry name" value="SOCS box"/>
    <property type="match status" value="1"/>
</dbReference>
<feature type="repeat" description="ANK" evidence="4">
    <location>
        <begin position="355"/>
        <end position="380"/>
    </location>
</feature>
<feature type="repeat" description="ANK" evidence="4">
    <location>
        <begin position="248"/>
        <end position="280"/>
    </location>
</feature>
<evidence type="ECO:0000259" key="5">
    <source>
        <dbReference type="PROSITE" id="PS50225"/>
    </source>
</evidence>
<feature type="repeat" description="ANK" evidence="4">
    <location>
        <begin position="313"/>
        <end position="345"/>
    </location>
</feature>
<dbReference type="Proteomes" id="UP001652662">
    <property type="component" value="Chromosome 15"/>
</dbReference>
<feature type="repeat" description="ANK" evidence="4">
    <location>
        <begin position="215"/>
        <end position="241"/>
    </location>
</feature>
<keyword evidence="3 4" id="KW-0040">ANK repeat</keyword>
<dbReference type="InterPro" id="IPR036036">
    <property type="entry name" value="SOCS_box-like_dom_sf"/>
</dbReference>
<sequence>MDNYTSDEDGDDDFDTQLIIQQSLQDIHKPGTTQQAPEEESFHSFVSTDWKKIVETIETGKEDALSHLTKYRSAFDEADRIGWLPLHKAAVQLNKNILEITLKASKPSVWEQTTHDGETPLFLAVSNCLLENANFLLLNGCNPNAKNFEGNSPLLTAVLHDSYDMASLLISYGADVNLRCANERTALHEAAKLGRRDMVKLMLVSGAHPDPRSSYGFTPLALAAQSGHTEIMEILLQKGANALGQASDSSSILLEAARGGNPDSVTLLLEHGADANIPKNSGHLPIHVAADRGHLLALKTLVPVTDFAAIKRSGISPVHCAAAGAHAQCLELLIQAGFDVNFMLDQKIRRHYDDHRKSALYFAVSNGDLSSVKLLLSAGALPNQDPVNCLQIALRMGNYELISLLLRHGANVNYFCRVNPLHFPSALQYTLKDEVMLRMLLNYGYDTERCFDCPHGDKVHPSYTFEGWTSTVIKDTMFCEVITLSWLQHLSGKVVRVMLDYVDQVRICSKLKAVLQKQGLWSEIHFILTNPRSLKHLCRLKIRKCMGRLRLRCPVFMSFLPLPNRLKAYILYEEYDLYGQGIFTGTW</sequence>
<dbReference type="Pfam" id="PF07525">
    <property type="entry name" value="SOCS_box"/>
    <property type="match status" value="1"/>
</dbReference>
<dbReference type="InterPro" id="IPR001496">
    <property type="entry name" value="SOCS_box"/>
</dbReference>
<dbReference type="SMART" id="SM00248">
    <property type="entry name" value="ANK"/>
    <property type="match status" value="11"/>
</dbReference>
<dbReference type="InterPro" id="IPR002110">
    <property type="entry name" value="Ankyrin_rpt"/>
</dbReference>
<dbReference type="PANTHER" id="PTHR24198:SF176">
    <property type="entry name" value="ANKYRIN REPEAT AND SOCS BOX CONTAINING 14"/>
    <property type="match status" value="1"/>
</dbReference>
<accession>A0ABM4KS08</accession>